<dbReference type="HAMAP" id="MF_00283">
    <property type="entry name" value="Phe_tRNA_synth_beta1"/>
    <property type="match status" value="1"/>
</dbReference>
<evidence type="ECO:0000256" key="1">
    <source>
        <dbReference type="ARBA" id="ARBA00004496"/>
    </source>
</evidence>
<keyword evidence="4 15" id="KW-0963">Cytoplasm</keyword>
<dbReference type="InterPro" id="IPR002547">
    <property type="entry name" value="tRNA-bd_dom"/>
</dbReference>
<dbReference type="GO" id="GO:0005524">
    <property type="term" value="F:ATP binding"/>
    <property type="evidence" value="ECO:0007669"/>
    <property type="project" value="UniProtKB-UniRule"/>
</dbReference>
<keyword evidence="9 15" id="KW-0067">ATP-binding</keyword>
<feature type="binding site" evidence="15">
    <location>
        <position position="454"/>
    </location>
    <ligand>
        <name>Mg(2+)</name>
        <dbReference type="ChEBI" id="CHEBI:18420"/>
        <note>shared with alpha subunit</note>
    </ligand>
</feature>
<feature type="domain" description="TRNA-binding" evidence="17">
    <location>
        <begin position="39"/>
        <end position="148"/>
    </location>
</feature>
<evidence type="ECO:0000256" key="16">
    <source>
        <dbReference type="PROSITE-ProRule" id="PRU00209"/>
    </source>
</evidence>
<dbReference type="CDD" id="cd00769">
    <property type="entry name" value="PheRS_beta_core"/>
    <property type="match status" value="1"/>
</dbReference>
<dbReference type="InterPro" id="IPR036690">
    <property type="entry name" value="Fdx_antiC-bd_sf"/>
</dbReference>
<evidence type="ECO:0000256" key="4">
    <source>
        <dbReference type="ARBA" id="ARBA00022490"/>
    </source>
</evidence>
<dbReference type="Gene3D" id="3.30.930.10">
    <property type="entry name" value="Bira Bifunctional Protein, Domain 2"/>
    <property type="match status" value="1"/>
</dbReference>
<accession>A0A4D6Y2P4</accession>
<evidence type="ECO:0000259" key="17">
    <source>
        <dbReference type="PROSITE" id="PS50886"/>
    </source>
</evidence>
<feature type="domain" description="FDX-ACB" evidence="18">
    <location>
        <begin position="701"/>
        <end position="794"/>
    </location>
</feature>
<organism evidence="20 21">
    <name type="scientific">Buchnera aphidicola subsp. Melaphis rhois</name>
    <dbReference type="NCBI Taxonomy" id="118103"/>
    <lineage>
        <taxon>Bacteria</taxon>
        <taxon>Pseudomonadati</taxon>
        <taxon>Pseudomonadota</taxon>
        <taxon>Gammaproteobacteria</taxon>
        <taxon>Enterobacterales</taxon>
        <taxon>Erwiniaceae</taxon>
        <taxon>Buchnera</taxon>
    </lineage>
</organism>
<evidence type="ECO:0000256" key="10">
    <source>
        <dbReference type="ARBA" id="ARBA00022842"/>
    </source>
</evidence>
<dbReference type="GO" id="GO:0009328">
    <property type="term" value="C:phenylalanine-tRNA ligase complex"/>
    <property type="evidence" value="ECO:0007669"/>
    <property type="project" value="TreeGrafter"/>
</dbReference>
<dbReference type="PANTHER" id="PTHR10947:SF0">
    <property type="entry name" value="PHENYLALANINE--TRNA LIGASE BETA SUBUNIT"/>
    <property type="match status" value="1"/>
</dbReference>
<dbReference type="Gene3D" id="3.30.70.380">
    <property type="entry name" value="Ferrodoxin-fold anticodon-binding domain"/>
    <property type="match status" value="1"/>
</dbReference>
<evidence type="ECO:0000256" key="3">
    <source>
        <dbReference type="ARBA" id="ARBA00011209"/>
    </source>
</evidence>
<evidence type="ECO:0000313" key="20">
    <source>
        <dbReference type="EMBL" id="QCI23159.1"/>
    </source>
</evidence>
<evidence type="ECO:0000256" key="7">
    <source>
        <dbReference type="ARBA" id="ARBA00022723"/>
    </source>
</evidence>
<keyword evidence="11 16" id="KW-0694">RNA-binding</keyword>
<dbReference type="SUPFAM" id="SSF55681">
    <property type="entry name" value="Class II aaRS and biotin synthetases"/>
    <property type="match status" value="1"/>
</dbReference>
<dbReference type="InterPro" id="IPR012340">
    <property type="entry name" value="NA-bd_OB-fold"/>
</dbReference>
<feature type="domain" description="B5" evidence="19">
    <location>
        <begin position="401"/>
        <end position="476"/>
    </location>
</feature>
<dbReference type="Pfam" id="PF03147">
    <property type="entry name" value="FDX-ACB"/>
    <property type="match status" value="1"/>
</dbReference>
<dbReference type="GO" id="GO:0000287">
    <property type="term" value="F:magnesium ion binding"/>
    <property type="evidence" value="ECO:0007669"/>
    <property type="project" value="UniProtKB-UniRule"/>
</dbReference>
<dbReference type="GO" id="GO:0004826">
    <property type="term" value="F:phenylalanine-tRNA ligase activity"/>
    <property type="evidence" value="ECO:0007669"/>
    <property type="project" value="UniProtKB-UniRule"/>
</dbReference>
<keyword evidence="5 16" id="KW-0820">tRNA-binding</keyword>
<dbReference type="SMART" id="SM00874">
    <property type="entry name" value="B5"/>
    <property type="match status" value="1"/>
</dbReference>
<dbReference type="GO" id="GO:0006432">
    <property type="term" value="P:phenylalanyl-tRNA aminoacylation"/>
    <property type="evidence" value="ECO:0007669"/>
    <property type="project" value="UniProtKB-UniRule"/>
</dbReference>
<dbReference type="InterPro" id="IPR045060">
    <property type="entry name" value="Phe-tRNA-ligase_IIc_bsu"/>
</dbReference>
<evidence type="ECO:0000256" key="13">
    <source>
        <dbReference type="ARBA" id="ARBA00023146"/>
    </source>
</evidence>
<dbReference type="Gene3D" id="2.40.50.140">
    <property type="entry name" value="Nucleic acid-binding proteins"/>
    <property type="match status" value="1"/>
</dbReference>
<dbReference type="PROSITE" id="PS51483">
    <property type="entry name" value="B5"/>
    <property type="match status" value="1"/>
</dbReference>
<sequence length="799" mass="91815">MEFSEKWLKEWTGSDINTCLLSDQMTQLGLEVEKVTKIKNICTNLIVGKIIKCLRHYSMSKLLLFQVNIGNDKHIQVISREINFILGMNIIIATRSSVLFDYAFIKLIELKRLKYDGIICFCEDIGVINFDNGLIVLPSDLAVGSDVNKYFSLDDNIIKISSTPNRADALSILGIARDIAALNNLPLSCIKKYPRAVNMSEKLDILINIPDVCFRFFGRVIRNINVLQNTPFWMSEKLRRSSVFSSNIINNIINYVLVELGQPLYIIDLNSIVKKIIIRKSLKNETFLNCNNERSIIDDDTIVISDEEKILVLGGHINSCVSNISFSSKSLFLGCAAYNHSDIFKTSLKYGCKNIFTDRYERGIDLNMQFEALEYATDLIVRFCNGESSDITTKIENKKIFNQNLIKLYQKKLYNIIGFVIDSELVTYNLVKLGFKVTIFDQYWLTIPPSWRFDIKIEEDVISELLRIFGYSKVFSAPLTRHTNISYDDEMYTSLKRAKLYLVDQGYHEIITYGFVNPDIQKLLFPNITPLYLSNPISREMSSMRISLWTGLLSSVSYNQNRQENRLRLFESGLCFSYNSREQLGVTQSMYLSGVLSGYRNTLHWDILDKQVDFYDAKGDVESILDLLGKLSEVEFKKCDILGLHPCQSVSIYLKDKIVGFLGVVNSNIEKKLNLKGKAVVFELIWDKITFLKHVKIQKVSEYPRSVRDISIIVDDIVSVGEIITECKKFSFENIVDISLFDIFRSDKIGIRKKSLAFRFLFGNKNKTLTEEEISNILRQCILALKLKFKIILRKDILN</sequence>
<dbReference type="GO" id="GO:0000049">
    <property type="term" value="F:tRNA binding"/>
    <property type="evidence" value="ECO:0007669"/>
    <property type="project" value="UniProtKB-UniRule"/>
</dbReference>
<dbReference type="EMBL" id="CP033004">
    <property type="protein sequence ID" value="QCI23159.1"/>
    <property type="molecule type" value="Genomic_DNA"/>
</dbReference>
<keyword evidence="8 15" id="KW-0547">Nucleotide-binding</keyword>
<dbReference type="Pfam" id="PF17759">
    <property type="entry name" value="tRNA_synthFbeta"/>
    <property type="match status" value="1"/>
</dbReference>
<dbReference type="RefSeq" id="WP_158336350.1">
    <property type="nucleotide sequence ID" value="NZ_CP033004.1"/>
</dbReference>
<keyword evidence="12 15" id="KW-0648">Protein biosynthesis</keyword>
<evidence type="ECO:0000256" key="6">
    <source>
        <dbReference type="ARBA" id="ARBA00022598"/>
    </source>
</evidence>
<dbReference type="EC" id="6.1.1.20" evidence="15"/>
<keyword evidence="13 15" id="KW-0030">Aminoacyl-tRNA synthetase</keyword>
<evidence type="ECO:0000256" key="9">
    <source>
        <dbReference type="ARBA" id="ARBA00022840"/>
    </source>
</evidence>
<evidence type="ECO:0000256" key="14">
    <source>
        <dbReference type="ARBA" id="ARBA00049255"/>
    </source>
</evidence>
<comment type="caution">
    <text evidence="15">Lacks conserved residue(s) required for the propagation of feature annotation.</text>
</comment>
<dbReference type="InterPro" id="IPR009061">
    <property type="entry name" value="DNA-bd_dom_put_sf"/>
</dbReference>
<keyword evidence="10 15" id="KW-0460">Magnesium</keyword>
<dbReference type="Gene3D" id="3.30.56.10">
    <property type="match status" value="2"/>
</dbReference>
<dbReference type="Pfam" id="PF03483">
    <property type="entry name" value="B3_4"/>
    <property type="match status" value="1"/>
</dbReference>
<comment type="similarity">
    <text evidence="2 15">Belongs to the phenylalanyl-tRNA synthetase beta subunit family. Type 1 subfamily.</text>
</comment>
<dbReference type="InterPro" id="IPR045864">
    <property type="entry name" value="aa-tRNA-synth_II/BPL/LPL"/>
</dbReference>
<dbReference type="InterPro" id="IPR005147">
    <property type="entry name" value="tRNA_synthase_B5-dom"/>
</dbReference>
<evidence type="ECO:0000256" key="5">
    <source>
        <dbReference type="ARBA" id="ARBA00022555"/>
    </source>
</evidence>
<keyword evidence="7 15" id="KW-0479">Metal-binding</keyword>
<comment type="subunit">
    <text evidence="3 15">Tetramer of two alpha and two beta subunits.</text>
</comment>
<evidence type="ECO:0000259" key="19">
    <source>
        <dbReference type="PROSITE" id="PS51483"/>
    </source>
</evidence>
<proteinExistence type="inferred from homology"/>
<feature type="binding site" evidence="15">
    <location>
        <position position="460"/>
    </location>
    <ligand>
        <name>Mg(2+)</name>
        <dbReference type="ChEBI" id="CHEBI:18420"/>
        <note>shared with alpha subunit</note>
    </ligand>
</feature>
<dbReference type="PROSITE" id="PS50886">
    <property type="entry name" value="TRBD"/>
    <property type="match status" value="1"/>
</dbReference>
<dbReference type="NCBIfam" id="TIGR00472">
    <property type="entry name" value="pheT_bact"/>
    <property type="match status" value="1"/>
</dbReference>
<dbReference type="PROSITE" id="PS51447">
    <property type="entry name" value="FDX_ACB"/>
    <property type="match status" value="1"/>
</dbReference>
<keyword evidence="6 15" id="KW-0436">Ligase</keyword>
<dbReference type="PANTHER" id="PTHR10947">
    <property type="entry name" value="PHENYLALANYL-TRNA SYNTHETASE BETA CHAIN AND LEUCINE-RICH REPEAT-CONTAINING PROTEIN 47"/>
    <property type="match status" value="1"/>
</dbReference>
<dbReference type="InterPro" id="IPR004532">
    <property type="entry name" value="Phe-tRNA-ligase_IIc_bsu_bact"/>
</dbReference>
<protein>
    <recommendedName>
        <fullName evidence="15">Phenylalanine--tRNA ligase beta subunit</fullName>
        <ecNumber evidence="15">6.1.1.20</ecNumber>
    </recommendedName>
    <alternativeName>
        <fullName evidence="15">Phenylalanyl-tRNA synthetase beta subunit</fullName>
        <shortName evidence="15">PheRS</shortName>
    </alternativeName>
</protein>
<comment type="catalytic activity">
    <reaction evidence="14 15">
        <text>tRNA(Phe) + L-phenylalanine + ATP = L-phenylalanyl-tRNA(Phe) + AMP + diphosphate + H(+)</text>
        <dbReference type="Rhea" id="RHEA:19413"/>
        <dbReference type="Rhea" id="RHEA-COMP:9668"/>
        <dbReference type="Rhea" id="RHEA-COMP:9699"/>
        <dbReference type="ChEBI" id="CHEBI:15378"/>
        <dbReference type="ChEBI" id="CHEBI:30616"/>
        <dbReference type="ChEBI" id="CHEBI:33019"/>
        <dbReference type="ChEBI" id="CHEBI:58095"/>
        <dbReference type="ChEBI" id="CHEBI:78442"/>
        <dbReference type="ChEBI" id="CHEBI:78531"/>
        <dbReference type="ChEBI" id="CHEBI:456215"/>
        <dbReference type="EC" id="6.1.1.20"/>
    </reaction>
</comment>
<comment type="cofactor">
    <cofactor evidence="15">
        <name>Mg(2+)</name>
        <dbReference type="ChEBI" id="CHEBI:18420"/>
    </cofactor>
    <text evidence="15">Binds 2 magnesium ions per tetramer.</text>
</comment>
<evidence type="ECO:0000256" key="11">
    <source>
        <dbReference type="ARBA" id="ARBA00022884"/>
    </source>
</evidence>
<dbReference type="SUPFAM" id="SSF56037">
    <property type="entry name" value="PheT/TilS domain"/>
    <property type="match status" value="1"/>
</dbReference>
<dbReference type="SUPFAM" id="SSF46955">
    <property type="entry name" value="Putative DNA-binding domain"/>
    <property type="match status" value="1"/>
</dbReference>
<dbReference type="Gene3D" id="3.50.40.10">
    <property type="entry name" value="Phenylalanyl-trna Synthetase, Chain B, domain 3"/>
    <property type="match status" value="1"/>
</dbReference>
<dbReference type="InterPro" id="IPR005121">
    <property type="entry name" value="Fdx_antiC-bd"/>
</dbReference>
<dbReference type="InterPro" id="IPR020825">
    <property type="entry name" value="Phe-tRNA_synthase-like_B3/B4"/>
</dbReference>
<dbReference type="FunFam" id="3.30.930.10:FF:000022">
    <property type="entry name" value="Phenylalanine--tRNA ligase beta subunit"/>
    <property type="match status" value="1"/>
</dbReference>
<dbReference type="SMART" id="SM00896">
    <property type="entry name" value="FDX-ACB"/>
    <property type="match status" value="1"/>
</dbReference>
<comment type="subcellular location">
    <subcellularLocation>
        <location evidence="1 15">Cytoplasm</location>
    </subcellularLocation>
</comment>
<dbReference type="InterPro" id="IPR041616">
    <property type="entry name" value="PheRS_beta_core"/>
</dbReference>
<evidence type="ECO:0000313" key="21">
    <source>
        <dbReference type="Proteomes" id="UP000298566"/>
    </source>
</evidence>
<evidence type="ECO:0000256" key="2">
    <source>
        <dbReference type="ARBA" id="ARBA00008653"/>
    </source>
</evidence>
<dbReference type="SUPFAM" id="SSF54991">
    <property type="entry name" value="Anticodon-binding domain of PheRS"/>
    <property type="match status" value="1"/>
</dbReference>
<evidence type="ECO:0000256" key="15">
    <source>
        <dbReference type="HAMAP-Rule" id="MF_00283"/>
    </source>
</evidence>
<reference evidence="20 21" key="1">
    <citation type="submission" date="2018-10" db="EMBL/GenBank/DDBJ databases">
        <title>Comparative functional genomics of the obligate endosymbiont Buchnera aphidicola.</title>
        <authorList>
            <person name="Chong R.A."/>
        </authorList>
    </citation>
    <scope>NUCLEOTIDE SEQUENCE [LARGE SCALE GENOMIC DNA]</scope>
    <source>
        <strain evidence="20 21">Mrh</strain>
    </source>
</reference>
<dbReference type="Pfam" id="PF03484">
    <property type="entry name" value="B5"/>
    <property type="match status" value="1"/>
</dbReference>
<name>A0A4D6Y2P4_BUCMH</name>
<dbReference type="OrthoDB" id="9805455at2"/>
<dbReference type="InterPro" id="IPR005146">
    <property type="entry name" value="B3/B4_tRNA-bd"/>
</dbReference>
<gene>
    <name evidence="15 20" type="primary">pheT</name>
    <name evidence="20" type="ORF">D9V73_00620</name>
</gene>
<evidence type="ECO:0000256" key="8">
    <source>
        <dbReference type="ARBA" id="ARBA00022741"/>
    </source>
</evidence>
<evidence type="ECO:0000256" key="12">
    <source>
        <dbReference type="ARBA" id="ARBA00022917"/>
    </source>
</evidence>
<dbReference type="Proteomes" id="UP000298566">
    <property type="component" value="Chromosome"/>
</dbReference>
<feature type="binding site" evidence="15">
    <location>
        <position position="464"/>
    </location>
    <ligand>
        <name>Mg(2+)</name>
        <dbReference type="ChEBI" id="CHEBI:18420"/>
        <note>shared with alpha subunit</note>
    </ligand>
</feature>
<dbReference type="SMART" id="SM00873">
    <property type="entry name" value="B3_4"/>
    <property type="match status" value="1"/>
</dbReference>
<dbReference type="SUPFAM" id="SSF50249">
    <property type="entry name" value="Nucleic acid-binding proteins"/>
    <property type="match status" value="1"/>
</dbReference>
<dbReference type="AlphaFoldDB" id="A0A4D6Y2P4"/>
<evidence type="ECO:0000259" key="18">
    <source>
        <dbReference type="PROSITE" id="PS51447"/>
    </source>
</evidence>